<proteinExistence type="predicted"/>
<sequence>MLSYVTKLPIDDIEFIKSWFKEKKNILDCIPNIQQLEENEVIINRGILREKLKFKLYTISNENYVEHKLMGDCTIRIILLPPDREIRIIYEGNDKAMEKVLNDFLEKMKNNILKSFKEKLEEDLNSQKNSLNNSISENLGKISFIIKLTSSSKILLEEVKNISDLTEYVEDLVLRFGNYPVLYIRGIGKESFRILLVNRELKGVYLRNSENKVSFNELDLVNLSGEYNIRVYGSMLNFYNIWHTSNSR</sequence>
<evidence type="ECO:0000313" key="1">
    <source>
        <dbReference type="EMBL" id="AWR96730.1"/>
    </source>
</evidence>
<gene>
    <name evidence="1" type="ORF">DFR86_03610</name>
</gene>
<evidence type="ECO:0000313" key="2">
    <source>
        <dbReference type="Proteomes" id="UP000248410"/>
    </source>
</evidence>
<dbReference type="OrthoDB" id="42288at2157"/>
<accession>A0A2U9IL41</accession>
<dbReference type="Proteomes" id="UP000248410">
    <property type="component" value="Chromosome"/>
</dbReference>
<dbReference type="EMBL" id="CP029288">
    <property type="protein sequence ID" value="AWR96730.1"/>
    <property type="molecule type" value="Genomic_DNA"/>
</dbReference>
<dbReference type="KEGG" id="asul:DFR86_03610"/>
<dbReference type="GeneID" id="36837025"/>
<reference evidence="1 2" key="1">
    <citation type="submission" date="2018-05" db="EMBL/GenBank/DDBJ databases">
        <title>Complete Genome Sequences of Extremely Thermoacidophilic, Metal-Mobilizing Type-Strain Members of the Archaeal Family Sulfolobaceae: Acidianus brierleyi DSM-1651T, Acidianus sulfidivorans DSM-18786T, Metallosphaera hakonensis DSM-7519T, and Metallosphaera prunae DSM-10039T.</title>
        <authorList>
            <person name="Counts J.A."/>
            <person name="Kelly R.M."/>
        </authorList>
    </citation>
    <scope>NUCLEOTIDE SEQUENCE [LARGE SCALE GENOMIC DNA]</scope>
    <source>
        <strain evidence="1 2">JP7</strain>
    </source>
</reference>
<organism evidence="1 2">
    <name type="scientific">Acidianus sulfidivorans JP7</name>
    <dbReference type="NCBI Taxonomy" id="619593"/>
    <lineage>
        <taxon>Archaea</taxon>
        <taxon>Thermoproteota</taxon>
        <taxon>Thermoprotei</taxon>
        <taxon>Sulfolobales</taxon>
        <taxon>Sulfolobaceae</taxon>
        <taxon>Acidianus</taxon>
    </lineage>
</organism>
<name>A0A2U9IL41_9CREN</name>
<protein>
    <submittedName>
        <fullName evidence="1">Uncharacterized protein</fullName>
    </submittedName>
</protein>
<keyword evidence="2" id="KW-1185">Reference proteome</keyword>
<dbReference type="RefSeq" id="WP_110379620.1">
    <property type="nucleotide sequence ID" value="NZ_CP029288.2"/>
</dbReference>
<dbReference type="AlphaFoldDB" id="A0A2U9IL41"/>